<dbReference type="OrthoDB" id="5392716at2759"/>
<evidence type="ECO:0000259" key="1">
    <source>
        <dbReference type="Pfam" id="PF24764"/>
    </source>
</evidence>
<reference evidence="2 3" key="1">
    <citation type="journal article" date="2018" name="Nat. Ecol. Evol.">
        <title>Pezizomycetes genomes reveal the molecular basis of ectomycorrhizal truffle lifestyle.</title>
        <authorList>
            <person name="Murat C."/>
            <person name="Payen T."/>
            <person name="Noel B."/>
            <person name="Kuo A."/>
            <person name="Morin E."/>
            <person name="Chen J."/>
            <person name="Kohler A."/>
            <person name="Krizsan K."/>
            <person name="Balestrini R."/>
            <person name="Da Silva C."/>
            <person name="Montanini B."/>
            <person name="Hainaut M."/>
            <person name="Levati E."/>
            <person name="Barry K.W."/>
            <person name="Belfiori B."/>
            <person name="Cichocki N."/>
            <person name="Clum A."/>
            <person name="Dockter R.B."/>
            <person name="Fauchery L."/>
            <person name="Guy J."/>
            <person name="Iotti M."/>
            <person name="Le Tacon F."/>
            <person name="Lindquist E.A."/>
            <person name="Lipzen A."/>
            <person name="Malagnac F."/>
            <person name="Mello A."/>
            <person name="Molinier V."/>
            <person name="Miyauchi S."/>
            <person name="Poulain J."/>
            <person name="Riccioni C."/>
            <person name="Rubini A."/>
            <person name="Sitrit Y."/>
            <person name="Splivallo R."/>
            <person name="Traeger S."/>
            <person name="Wang M."/>
            <person name="Zifcakova L."/>
            <person name="Wipf D."/>
            <person name="Zambonelli A."/>
            <person name="Paolocci F."/>
            <person name="Nowrousian M."/>
            <person name="Ottonello S."/>
            <person name="Baldrian P."/>
            <person name="Spatafora J.W."/>
            <person name="Henrissat B."/>
            <person name="Nagy L.G."/>
            <person name="Aury J.M."/>
            <person name="Wincker P."/>
            <person name="Grigoriev I.V."/>
            <person name="Bonfante P."/>
            <person name="Martin F.M."/>
        </authorList>
    </citation>
    <scope>NUCLEOTIDE SEQUENCE [LARGE SCALE GENOMIC DNA]</scope>
    <source>
        <strain evidence="2 3">120613-1</strain>
    </source>
</reference>
<dbReference type="AlphaFoldDB" id="A0A3N4J3S5"/>
<dbReference type="Pfam" id="PF24764">
    <property type="entry name" value="rva_4"/>
    <property type="match status" value="1"/>
</dbReference>
<dbReference type="Proteomes" id="UP000276215">
    <property type="component" value="Unassembled WGS sequence"/>
</dbReference>
<feature type="domain" description="Integrase core" evidence="1">
    <location>
        <begin position="1"/>
        <end position="116"/>
    </location>
</feature>
<sequence length="281" mass="32958">MPRLIQSDKGTETVLLAASHVTLRRANHLSLKFSEIYCFGKSTKNQRIEAWWNLLTEGQTQEWKVYFAELENEGLFVGSDLDKSCLQFIYMEIIRSHIHHFVEIHNNHSIRHQRKRDHYLPTGQPYMMYFYPETGKDYKEQVDQDVLTALEAEVAEYDLDQYLPSNTLRLYETLLYDGGYPKEFSYVDKRHKEAYIYLRERVWQFIQDGGEVELITTPSGAAEWIEAHQDNEIEQHRSHVNGDQQMELINSDNDSEEESLVVEQQIFQEDDAGADGLLLDL</sequence>
<keyword evidence="3" id="KW-1185">Reference proteome</keyword>
<name>A0A3N4J3S5_9PEZI</name>
<dbReference type="STRING" id="1336337.A0A3N4J3S5"/>
<gene>
    <name evidence="2" type="ORF">L873DRAFT_1795013</name>
</gene>
<proteinExistence type="predicted"/>
<protein>
    <recommendedName>
        <fullName evidence="1">Integrase core domain-containing protein</fullName>
    </recommendedName>
</protein>
<dbReference type="PANTHER" id="PTHR46791">
    <property type="entry name" value="EXPRESSED PROTEIN"/>
    <property type="match status" value="1"/>
</dbReference>
<dbReference type="PANTHER" id="PTHR46791:SF13">
    <property type="entry name" value="CLR5 DOMAIN-CONTAINING PROTEIN"/>
    <property type="match status" value="1"/>
</dbReference>
<dbReference type="EMBL" id="ML120502">
    <property type="protein sequence ID" value="RPA91221.1"/>
    <property type="molecule type" value="Genomic_DNA"/>
</dbReference>
<accession>A0A3N4J3S5</accession>
<evidence type="ECO:0000313" key="3">
    <source>
        <dbReference type="Proteomes" id="UP000276215"/>
    </source>
</evidence>
<evidence type="ECO:0000313" key="2">
    <source>
        <dbReference type="EMBL" id="RPA91221.1"/>
    </source>
</evidence>
<dbReference type="InterPro" id="IPR058913">
    <property type="entry name" value="Integrase_dom_put"/>
</dbReference>
<organism evidence="2 3">
    <name type="scientific">Choiromyces venosus 120613-1</name>
    <dbReference type="NCBI Taxonomy" id="1336337"/>
    <lineage>
        <taxon>Eukaryota</taxon>
        <taxon>Fungi</taxon>
        <taxon>Dikarya</taxon>
        <taxon>Ascomycota</taxon>
        <taxon>Pezizomycotina</taxon>
        <taxon>Pezizomycetes</taxon>
        <taxon>Pezizales</taxon>
        <taxon>Tuberaceae</taxon>
        <taxon>Choiromyces</taxon>
    </lineage>
</organism>